<feature type="transmembrane region" description="Helical" evidence="1">
    <location>
        <begin position="39"/>
        <end position="58"/>
    </location>
</feature>
<sequence>MVDLGHSIFGSYLGLIFLVSLPSAILACYINSRKKSFQGLYAPIVFTLFMILMLLFNMDPSESSALVASAIMLFIGFPLIAGALIYTLIRLCYVYPEKRWKAFLIFLSYILGPLSVGILGWYVVNLVQIHLLTFLVMILMILVSYLPPLYLHYTKRNQ</sequence>
<evidence type="ECO:0000313" key="2">
    <source>
        <dbReference type="EMBL" id="KJQ70550.1"/>
    </source>
</evidence>
<accession>A0A0F2D7X4</accession>
<dbReference type="RefSeq" id="WP_080702635.1">
    <property type="nucleotide sequence ID" value="NZ_JYGO01000002.1"/>
</dbReference>
<feature type="transmembrane region" description="Helical" evidence="1">
    <location>
        <begin position="64"/>
        <end position="89"/>
    </location>
</feature>
<dbReference type="EMBL" id="JYGR01000005">
    <property type="protein sequence ID" value="KJQ70550.1"/>
    <property type="molecule type" value="Genomic_DNA"/>
</dbReference>
<reference evidence="2 3" key="1">
    <citation type="submission" date="2015-02" db="EMBL/GenBank/DDBJ databases">
        <title>Evolution of amylase-binding proteins of oral streptococcal species.</title>
        <authorList>
            <person name="Haase E.M."/>
        </authorList>
    </citation>
    <scope>NUCLEOTIDE SEQUENCE [LARGE SCALE GENOMIC DNA]</scope>
    <source>
        <strain evidence="2 3">SK141</strain>
    </source>
</reference>
<name>A0A0F2D7X4_STROR</name>
<dbReference type="PATRIC" id="fig|28037.214.peg.1081"/>
<dbReference type="Proteomes" id="UP000033716">
    <property type="component" value="Unassembled WGS sequence"/>
</dbReference>
<organism evidence="2 3">
    <name type="scientific">Streptococcus oralis subsp. oralis</name>
    <dbReference type="NCBI Taxonomy" id="1891914"/>
    <lineage>
        <taxon>Bacteria</taxon>
        <taxon>Bacillati</taxon>
        <taxon>Bacillota</taxon>
        <taxon>Bacilli</taxon>
        <taxon>Lactobacillales</taxon>
        <taxon>Streptococcaceae</taxon>
        <taxon>Streptococcus</taxon>
    </lineage>
</organism>
<gene>
    <name evidence="2" type="ORF">TZ92_01075</name>
</gene>
<comment type="caution">
    <text evidence="2">The sequence shown here is derived from an EMBL/GenBank/DDBJ whole genome shotgun (WGS) entry which is preliminary data.</text>
</comment>
<evidence type="ECO:0000256" key="1">
    <source>
        <dbReference type="SAM" id="Phobius"/>
    </source>
</evidence>
<evidence type="ECO:0000313" key="3">
    <source>
        <dbReference type="Proteomes" id="UP000033716"/>
    </source>
</evidence>
<proteinExistence type="predicted"/>
<feature type="transmembrane region" description="Helical" evidence="1">
    <location>
        <begin position="12"/>
        <end position="32"/>
    </location>
</feature>
<feature type="transmembrane region" description="Helical" evidence="1">
    <location>
        <begin position="129"/>
        <end position="151"/>
    </location>
</feature>
<keyword evidence="1" id="KW-0472">Membrane</keyword>
<protein>
    <submittedName>
        <fullName evidence="2">Uncharacterized protein</fullName>
    </submittedName>
</protein>
<dbReference type="AlphaFoldDB" id="A0A0F2D7X4"/>
<feature type="transmembrane region" description="Helical" evidence="1">
    <location>
        <begin position="101"/>
        <end position="123"/>
    </location>
</feature>
<keyword evidence="1" id="KW-0812">Transmembrane</keyword>
<keyword evidence="1" id="KW-1133">Transmembrane helix</keyword>